<name>A0ACC6K9I7_9PSED</name>
<dbReference type="Proteomes" id="UP001259587">
    <property type="component" value="Unassembled WGS sequence"/>
</dbReference>
<reference evidence="1" key="1">
    <citation type="submission" date="2023-07" db="EMBL/GenBank/DDBJ databases">
        <title>Sorghum-associated microbial communities from plants grown in Nebraska, USA.</title>
        <authorList>
            <person name="Schachtman D."/>
        </authorList>
    </citation>
    <scope>NUCLEOTIDE SEQUENCE</scope>
    <source>
        <strain evidence="1">BE56</strain>
    </source>
</reference>
<dbReference type="EMBL" id="JAVDTH010000042">
    <property type="protein sequence ID" value="MDR6715103.1"/>
    <property type="molecule type" value="Genomic_DNA"/>
</dbReference>
<gene>
    <name evidence="1" type="ORF">J2W83_004743</name>
</gene>
<proteinExistence type="predicted"/>
<organism evidence="1 2">
    <name type="scientific">Pseudomonas hunanensis</name>
    <dbReference type="NCBI Taxonomy" id="1247546"/>
    <lineage>
        <taxon>Bacteria</taxon>
        <taxon>Pseudomonadati</taxon>
        <taxon>Pseudomonadota</taxon>
        <taxon>Gammaproteobacteria</taxon>
        <taxon>Pseudomonadales</taxon>
        <taxon>Pseudomonadaceae</taxon>
        <taxon>Pseudomonas</taxon>
    </lineage>
</organism>
<evidence type="ECO:0000313" key="2">
    <source>
        <dbReference type="Proteomes" id="UP001259587"/>
    </source>
</evidence>
<keyword evidence="2" id="KW-1185">Reference proteome</keyword>
<sequence length="394" mass="42646">MVVEKNIDAKKWFFADCRGLGGGCGCEACRLGAYPFDVVELLAPSALTAGHFFSWKKVTKNRLLLHPALRCAPGSLAPVLLREDRAVRPLLGLSAFRPSMASTPLRKTSTRPPEVAGRSRARSRSTARATAGGSLRSRFVCLRAELWRGWAGLRPAICIGSTGLFAGQARSYRYCANFDFGAVPAFPRGMSDRRTAAATGFAYLPGSTPIRATAGESLRSRFVYLPADLWGGWQGCALRFALPVPASSRDKSDRRTAAPTGIAQILNSPQYRPLRGASRIAAPPPYRYCANFEFGANPVGAGLSREEARIPTTAATVEDNASPDAARNFATSGGRVEVLCREVEAMDGRKALRPRMGRTARSSRSKTGAREPGAQRRAGCRSRRFLVTFSQEKK</sequence>
<comment type="caution">
    <text evidence="1">The sequence shown here is derived from an EMBL/GenBank/DDBJ whole genome shotgun (WGS) entry which is preliminary data.</text>
</comment>
<accession>A0ACC6K9I7</accession>
<protein>
    <submittedName>
        <fullName evidence="1">Uncharacterized protein</fullName>
    </submittedName>
</protein>
<evidence type="ECO:0000313" key="1">
    <source>
        <dbReference type="EMBL" id="MDR6715103.1"/>
    </source>
</evidence>